<organism evidence="2">
    <name type="scientific">Solanum chacoense</name>
    <name type="common">Chaco potato</name>
    <dbReference type="NCBI Taxonomy" id="4108"/>
    <lineage>
        <taxon>Eukaryota</taxon>
        <taxon>Viridiplantae</taxon>
        <taxon>Streptophyta</taxon>
        <taxon>Embryophyta</taxon>
        <taxon>Tracheophyta</taxon>
        <taxon>Spermatophyta</taxon>
        <taxon>Magnoliopsida</taxon>
        <taxon>eudicotyledons</taxon>
        <taxon>Gunneridae</taxon>
        <taxon>Pentapetalae</taxon>
        <taxon>asterids</taxon>
        <taxon>lamiids</taxon>
        <taxon>Solanales</taxon>
        <taxon>Solanaceae</taxon>
        <taxon>Solanoideae</taxon>
        <taxon>Solaneae</taxon>
        <taxon>Solanum</taxon>
    </lineage>
</organism>
<dbReference type="EMBL" id="GEDG01027373">
    <property type="protein sequence ID" value="JAP13888.1"/>
    <property type="molecule type" value="Transcribed_RNA"/>
</dbReference>
<protein>
    <submittedName>
        <fullName evidence="2">Putative ovule protein</fullName>
    </submittedName>
</protein>
<keyword evidence="1" id="KW-0472">Membrane</keyword>
<evidence type="ECO:0000256" key="1">
    <source>
        <dbReference type="SAM" id="Phobius"/>
    </source>
</evidence>
<feature type="transmembrane region" description="Helical" evidence="1">
    <location>
        <begin position="21"/>
        <end position="39"/>
    </location>
</feature>
<sequence length="80" mass="9207">LPLFLYKQLLHLNPKLVGIGYMNPHFLLCFSCTCFMPMFNNLDSNITSSLHFLLISVVYMDLFILSGSIFSQICKDSKRL</sequence>
<name>A0A0V0H2D3_SOLCH</name>
<proteinExistence type="predicted"/>
<evidence type="ECO:0000313" key="2">
    <source>
        <dbReference type="EMBL" id="JAP13888.1"/>
    </source>
</evidence>
<feature type="non-terminal residue" evidence="2">
    <location>
        <position position="1"/>
    </location>
</feature>
<reference evidence="2" key="1">
    <citation type="submission" date="2015-12" db="EMBL/GenBank/DDBJ databases">
        <title>Gene expression during late stages of embryo sac development: a critical building block for successful pollen-pistil interactions.</title>
        <authorList>
            <person name="Liu Y."/>
            <person name="Joly V."/>
            <person name="Sabar M."/>
            <person name="Matton D.P."/>
        </authorList>
    </citation>
    <scope>NUCLEOTIDE SEQUENCE</scope>
</reference>
<keyword evidence="1" id="KW-0812">Transmembrane</keyword>
<accession>A0A0V0H2D3</accession>
<feature type="transmembrane region" description="Helical" evidence="1">
    <location>
        <begin position="51"/>
        <end position="70"/>
    </location>
</feature>
<dbReference type="AlphaFoldDB" id="A0A0V0H2D3"/>
<keyword evidence="1" id="KW-1133">Transmembrane helix</keyword>